<organism evidence="2 3">
    <name type="scientific">Coraliomargarita sinensis</name>
    <dbReference type="NCBI Taxonomy" id="2174842"/>
    <lineage>
        <taxon>Bacteria</taxon>
        <taxon>Pseudomonadati</taxon>
        <taxon>Verrucomicrobiota</taxon>
        <taxon>Opitutia</taxon>
        <taxon>Puniceicoccales</taxon>
        <taxon>Coraliomargaritaceae</taxon>
        <taxon>Coraliomargarita</taxon>
    </lineage>
</organism>
<keyword evidence="1" id="KW-1133">Transmembrane helix</keyword>
<protein>
    <submittedName>
        <fullName evidence="2">Uncharacterized protein</fullName>
    </submittedName>
</protein>
<dbReference type="EMBL" id="QHJQ01000027">
    <property type="protein sequence ID" value="PXA02817.1"/>
    <property type="molecule type" value="Genomic_DNA"/>
</dbReference>
<dbReference type="AlphaFoldDB" id="A0A317ZEQ7"/>
<name>A0A317ZEQ7_9BACT</name>
<dbReference type="InParanoid" id="A0A317ZEQ7"/>
<dbReference type="Proteomes" id="UP000247099">
    <property type="component" value="Unassembled WGS sequence"/>
</dbReference>
<reference evidence="2 3" key="1">
    <citation type="submission" date="2018-05" db="EMBL/GenBank/DDBJ databases">
        <title>Coraliomargarita sinensis sp. nov., isolated from a marine solar saltern.</title>
        <authorList>
            <person name="Zhou L.Y."/>
        </authorList>
    </citation>
    <scope>NUCLEOTIDE SEQUENCE [LARGE SCALE GENOMIC DNA]</scope>
    <source>
        <strain evidence="2 3">WN38</strain>
    </source>
</reference>
<accession>A0A317ZEQ7</accession>
<proteinExistence type="predicted"/>
<feature type="transmembrane region" description="Helical" evidence="1">
    <location>
        <begin position="53"/>
        <end position="73"/>
    </location>
</feature>
<gene>
    <name evidence="2" type="ORF">DDZ13_15175</name>
</gene>
<evidence type="ECO:0000313" key="2">
    <source>
        <dbReference type="EMBL" id="PXA02817.1"/>
    </source>
</evidence>
<comment type="caution">
    <text evidence="2">The sequence shown here is derived from an EMBL/GenBank/DDBJ whole genome shotgun (WGS) entry which is preliminary data.</text>
</comment>
<keyword evidence="1" id="KW-0812">Transmembrane</keyword>
<keyword evidence="1" id="KW-0472">Membrane</keyword>
<evidence type="ECO:0000256" key="1">
    <source>
        <dbReference type="SAM" id="Phobius"/>
    </source>
</evidence>
<evidence type="ECO:0000313" key="3">
    <source>
        <dbReference type="Proteomes" id="UP000247099"/>
    </source>
</evidence>
<keyword evidence="3" id="KW-1185">Reference proteome</keyword>
<sequence>MEFLGSAVIFGYGVTIGQGLAWEGKEPNSIIMVMFYALLWPVSLEIDPRIKSIITILWLILVPIALSLAWSWFLRAAEKSSPNPLKQSKFRR</sequence>